<proteinExistence type="predicted"/>
<gene>
    <name evidence="3" type="ORF">DDE20_11860</name>
</gene>
<dbReference type="InterPro" id="IPR009875">
    <property type="entry name" value="PilZ_domain"/>
</dbReference>
<protein>
    <recommendedName>
        <fullName evidence="2">PilZ domain-containing protein</fullName>
    </recommendedName>
</protein>
<dbReference type="SUPFAM" id="SSF141371">
    <property type="entry name" value="PilZ domain-like"/>
    <property type="match status" value="1"/>
</dbReference>
<organism evidence="3 4">
    <name type="scientific">Pararhodobacter oceanensis</name>
    <dbReference type="NCBI Taxonomy" id="2172121"/>
    <lineage>
        <taxon>Bacteria</taxon>
        <taxon>Pseudomonadati</taxon>
        <taxon>Pseudomonadota</taxon>
        <taxon>Alphaproteobacteria</taxon>
        <taxon>Rhodobacterales</taxon>
        <taxon>Paracoccaceae</taxon>
        <taxon>Pararhodobacter</taxon>
    </lineage>
</organism>
<dbReference type="AlphaFoldDB" id="A0A2T8HS62"/>
<keyword evidence="1" id="KW-0472">Membrane</keyword>
<keyword evidence="1" id="KW-0812">Transmembrane</keyword>
<dbReference type="Pfam" id="PF07238">
    <property type="entry name" value="PilZ"/>
    <property type="match status" value="1"/>
</dbReference>
<dbReference type="RefSeq" id="WP_116558729.1">
    <property type="nucleotide sequence ID" value="NZ_QDKM01000005.1"/>
</dbReference>
<name>A0A2T8HS62_9RHOB</name>
<keyword evidence="1" id="KW-1133">Transmembrane helix</keyword>
<comment type="caution">
    <text evidence="3">The sequence shown here is derived from an EMBL/GenBank/DDBJ whole genome shotgun (WGS) entry which is preliminary data.</text>
</comment>
<dbReference type="EMBL" id="QDKM01000005">
    <property type="protein sequence ID" value="PVH28280.1"/>
    <property type="molecule type" value="Genomic_DNA"/>
</dbReference>
<sequence length="281" mass="31219">MRRLAIIGVIWVLTGVGSVARADILPICGQVNMLLTAHSDGAPAGAVEDPAAAIRTLGDLAAGLQRNLVIHATDDLTRIADLFTERAQLLRAEGAGAAAVHDDLSLLHDDLWRMDDHFGCEVILPESEAGVAELGKTEHGIFERLASRFNTESFSILPYIGIALALLMLALLALWRRRFQRSETRHMCNVPLHIVYDELCTITRIIDISRSGIRVEAATNKTVSDDWIEFHFCGMMVRGQVVWRNQYFAGARFEQPLSDEQLAKVLSMNQQCPNSWCNSRR</sequence>
<evidence type="ECO:0000313" key="3">
    <source>
        <dbReference type="EMBL" id="PVH28280.1"/>
    </source>
</evidence>
<evidence type="ECO:0000313" key="4">
    <source>
        <dbReference type="Proteomes" id="UP000245911"/>
    </source>
</evidence>
<feature type="domain" description="PilZ" evidence="2">
    <location>
        <begin position="176"/>
        <end position="265"/>
    </location>
</feature>
<keyword evidence="4" id="KW-1185">Reference proteome</keyword>
<evidence type="ECO:0000259" key="2">
    <source>
        <dbReference type="Pfam" id="PF07238"/>
    </source>
</evidence>
<dbReference type="OrthoDB" id="7841314at2"/>
<reference evidence="3 4" key="1">
    <citation type="submission" date="2018-04" db="EMBL/GenBank/DDBJ databases">
        <title>Pararhodobacter oceanense sp. nov., isolated from marine intertidal sediment.</title>
        <authorList>
            <person name="Wang X.-L."/>
            <person name="Du Z.-J."/>
        </authorList>
    </citation>
    <scope>NUCLEOTIDE SEQUENCE [LARGE SCALE GENOMIC DNA]</scope>
    <source>
        <strain evidence="3 4">AM505</strain>
    </source>
</reference>
<feature type="transmembrane region" description="Helical" evidence="1">
    <location>
        <begin position="156"/>
        <end position="175"/>
    </location>
</feature>
<dbReference type="GO" id="GO:0035438">
    <property type="term" value="F:cyclic-di-GMP binding"/>
    <property type="evidence" value="ECO:0007669"/>
    <property type="project" value="InterPro"/>
</dbReference>
<evidence type="ECO:0000256" key="1">
    <source>
        <dbReference type="SAM" id="Phobius"/>
    </source>
</evidence>
<dbReference type="Proteomes" id="UP000245911">
    <property type="component" value="Unassembled WGS sequence"/>
</dbReference>
<accession>A0A2T8HS62</accession>